<keyword evidence="2" id="KW-1185">Reference proteome</keyword>
<proteinExistence type="predicted"/>
<accession>A0A1N6AP38</accession>
<organism evidence="1 2">
    <name type="scientific">Micromonospora cremea</name>
    <dbReference type="NCBI Taxonomy" id="709881"/>
    <lineage>
        <taxon>Bacteria</taxon>
        <taxon>Bacillati</taxon>
        <taxon>Actinomycetota</taxon>
        <taxon>Actinomycetes</taxon>
        <taxon>Micromonosporales</taxon>
        <taxon>Micromonosporaceae</taxon>
        <taxon>Micromonospora</taxon>
    </lineage>
</organism>
<evidence type="ECO:0000313" key="1">
    <source>
        <dbReference type="EMBL" id="SIN35803.1"/>
    </source>
</evidence>
<protein>
    <submittedName>
        <fullName evidence="1">Uncharacterized protein</fullName>
    </submittedName>
</protein>
<evidence type="ECO:0000313" key="2">
    <source>
        <dbReference type="Proteomes" id="UP000185124"/>
    </source>
</evidence>
<name>A0A1N6AP38_9ACTN</name>
<reference evidence="2" key="1">
    <citation type="submission" date="2016-12" db="EMBL/GenBank/DDBJ databases">
        <authorList>
            <person name="Varghese N."/>
            <person name="Submissions S."/>
        </authorList>
    </citation>
    <scope>NUCLEOTIDE SEQUENCE [LARGE SCALE GENOMIC DNA]</scope>
    <source>
        <strain evidence="2">DSM 45599</strain>
    </source>
</reference>
<gene>
    <name evidence="1" type="ORF">SAMN04489832_5868</name>
</gene>
<dbReference type="EMBL" id="FSQT01000002">
    <property type="protein sequence ID" value="SIN35803.1"/>
    <property type="molecule type" value="Genomic_DNA"/>
</dbReference>
<sequence>MGPEIVIAVVSAAVSLISVAVTYRTAVVTHRLQEQARSRDKVELAEELFRRYRVPLLWSAEALQDRLHNALSRNLLRQYLHSGDSEDQHYVRHNTVYVLAEHLAWLEVLHREQRFLDLESVKSTKELFTAIQRIHHPLATDALPGPFRVFRGHQRAIGEVMLNRVESPEGAVTEVLGYAAFCDRLNTDPTFASWFARLLKEVDDVEARGQRGNERLVRLQNELVELIELLDPEGEWLPLEQRERLQRTTPVLPTSRTPNG</sequence>
<dbReference type="Proteomes" id="UP000185124">
    <property type="component" value="Unassembled WGS sequence"/>
</dbReference>
<dbReference type="STRING" id="709881.SAMN04489832_5868"/>
<dbReference type="AlphaFoldDB" id="A0A1N6AP38"/>